<evidence type="ECO:0000313" key="1">
    <source>
        <dbReference type="EMBL" id="XBT93949.1"/>
    </source>
</evidence>
<protein>
    <submittedName>
        <fullName evidence="1">Uncharacterized protein</fullName>
    </submittedName>
</protein>
<proteinExistence type="predicted"/>
<name>A0AAU7RUQ0_9HYPH</name>
<sequence length="65" mass="7326">MKQTKSSKPDYAVYVVEGDGDKAYWTKIGSAWSHKDDEGMNITLTALPLNGRLTIRKPKAERDDQ</sequence>
<gene>
    <name evidence="1" type="ORF">ABM479_05655</name>
</gene>
<dbReference type="EMBL" id="CP157960">
    <property type="protein sequence ID" value="XBT93949.1"/>
    <property type="molecule type" value="Genomic_DNA"/>
</dbReference>
<dbReference type="AlphaFoldDB" id="A0AAU7RUQ0"/>
<accession>A0AAU7RUQ0</accession>
<dbReference type="RefSeq" id="WP_349958071.1">
    <property type="nucleotide sequence ID" value="NZ_CP157960.1"/>
</dbReference>
<organism evidence="1">
    <name type="scientific">Rhizobium sp. ZPR3</name>
    <dbReference type="NCBI Taxonomy" id="3158967"/>
    <lineage>
        <taxon>Bacteria</taxon>
        <taxon>Pseudomonadati</taxon>
        <taxon>Pseudomonadota</taxon>
        <taxon>Alphaproteobacteria</taxon>
        <taxon>Hyphomicrobiales</taxon>
        <taxon>Rhizobiaceae</taxon>
        <taxon>Rhizobium/Agrobacterium group</taxon>
        <taxon>Rhizobium</taxon>
    </lineage>
</organism>
<reference evidence="1" key="1">
    <citation type="submission" date="2024-06" db="EMBL/GenBank/DDBJ databases">
        <authorList>
            <person name="Li T."/>
            <person name="Gao R."/>
        </authorList>
    </citation>
    <scope>NUCLEOTIDE SEQUENCE</scope>
    <source>
        <strain evidence="1">ZPR3</strain>
    </source>
</reference>